<dbReference type="EMBL" id="BRXW01000870">
    <property type="protein sequence ID" value="GMH78173.1"/>
    <property type="molecule type" value="Genomic_DNA"/>
</dbReference>
<dbReference type="InterPro" id="IPR050565">
    <property type="entry name" value="LYPA1-2/EST-like"/>
</dbReference>
<dbReference type="GO" id="GO:0008474">
    <property type="term" value="F:palmitoyl-(protein) hydrolase activity"/>
    <property type="evidence" value="ECO:0007669"/>
    <property type="project" value="TreeGrafter"/>
</dbReference>
<keyword evidence="5" id="KW-1185">Reference proteome</keyword>
<dbReference type="AlphaFoldDB" id="A0A9W7B064"/>
<organism evidence="4 5">
    <name type="scientific">Triparma laevis f. longispina</name>
    <dbReference type="NCBI Taxonomy" id="1714387"/>
    <lineage>
        <taxon>Eukaryota</taxon>
        <taxon>Sar</taxon>
        <taxon>Stramenopiles</taxon>
        <taxon>Ochrophyta</taxon>
        <taxon>Bolidophyceae</taxon>
        <taxon>Parmales</taxon>
        <taxon>Triparmaceae</taxon>
        <taxon>Triparma</taxon>
    </lineage>
</organism>
<dbReference type="SUPFAM" id="SSF53474">
    <property type="entry name" value="alpha/beta-Hydrolases"/>
    <property type="match status" value="1"/>
</dbReference>
<evidence type="ECO:0000256" key="2">
    <source>
        <dbReference type="ARBA" id="ARBA00022801"/>
    </source>
</evidence>
<dbReference type="InterPro" id="IPR029058">
    <property type="entry name" value="AB_hydrolase_fold"/>
</dbReference>
<accession>A0A9W7B064</accession>
<evidence type="ECO:0000313" key="5">
    <source>
        <dbReference type="Proteomes" id="UP001165122"/>
    </source>
</evidence>
<proteinExistence type="inferred from homology"/>
<dbReference type="InterPro" id="IPR003140">
    <property type="entry name" value="PLipase/COase/thioEstase"/>
</dbReference>
<gene>
    <name evidence="4" type="ORF">TrLO_g2561</name>
</gene>
<dbReference type="PANTHER" id="PTHR10655:SF17">
    <property type="entry name" value="LYSOPHOSPHOLIPASE-LIKE PROTEIN 1"/>
    <property type="match status" value="1"/>
</dbReference>
<reference evidence="5" key="1">
    <citation type="journal article" date="2023" name="Commun. Biol.">
        <title>Genome analysis of Parmales, the sister group of diatoms, reveals the evolutionary specialization of diatoms from phago-mixotrophs to photoautotrophs.</title>
        <authorList>
            <person name="Ban H."/>
            <person name="Sato S."/>
            <person name="Yoshikawa S."/>
            <person name="Yamada K."/>
            <person name="Nakamura Y."/>
            <person name="Ichinomiya M."/>
            <person name="Sato N."/>
            <person name="Blanc-Mathieu R."/>
            <person name="Endo H."/>
            <person name="Kuwata A."/>
            <person name="Ogata H."/>
        </authorList>
    </citation>
    <scope>NUCLEOTIDE SEQUENCE [LARGE SCALE GENOMIC DNA]</scope>
    <source>
        <strain evidence="5">NIES 3700</strain>
    </source>
</reference>
<dbReference type="PANTHER" id="PTHR10655">
    <property type="entry name" value="LYSOPHOSPHOLIPASE-RELATED"/>
    <property type="match status" value="1"/>
</dbReference>
<dbReference type="Gene3D" id="3.40.50.1820">
    <property type="entry name" value="alpha/beta hydrolase"/>
    <property type="match status" value="1"/>
</dbReference>
<protein>
    <recommendedName>
        <fullName evidence="3">Phospholipase/carboxylesterase/thioesterase domain-containing protein</fullName>
    </recommendedName>
</protein>
<dbReference type="Pfam" id="PF02230">
    <property type="entry name" value="Abhydrolase_2"/>
    <property type="match status" value="1"/>
</dbReference>
<dbReference type="GO" id="GO:0052689">
    <property type="term" value="F:carboxylic ester hydrolase activity"/>
    <property type="evidence" value="ECO:0007669"/>
    <property type="project" value="TreeGrafter"/>
</dbReference>
<comment type="caution">
    <text evidence="4">The sequence shown here is derived from an EMBL/GenBank/DDBJ whole genome shotgun (WGS) entry which is preliminary data.</text>
</comment>
<comment type="similarity">
    <text evidence="1">Belongs to the AB hydrolase superfamily. AB hydrolase 2 family.</text>
</comment>
<name>A0A9W7B064_9STRA</name>
<keyword evidence="2" id="KW-0378">Hydrolase</keyword>
<evidence type="ECO:0000256" key="1">
    <source>
        <dbReference type="ARBA" id="ARBA00006499"/>
    </source>
</evidence>
<evidence type="ECO:0000313" key="4">
    <source>
        <dbReference type="EMBL" id="GMH78173.1"/>
    </source>
</evidence>
<sequence>MAYTNAIIFIHGLGDSGRGWSFLESMMPTFPNRKVHYTFPNAPNQAVSCNGNSVMPSWFDIQAIPVDLNEPDDPTGIEESIIQIHNLIDSVCSENNLKPENVILGGFSQGGAMSLLAGSTYHSPLGGVVCLSGWLLRKQSNVASWGASKSTVPLFIGHGEADQVVLTSLGKEAYDRIKVERKEAGAAVDFKTYIGEGHGACDNELKDLAKFFNEALK</sequence>
<dbReference type="OrthoDB" id="2418081at2759"/>
<feature type="domain" description="Phospholipase/carboxylesterase/thioesterase" evidence="3">
    <location>
        <begin position="4"/>
        <end position="213"/>
    </location>
</feature>
<evidence type="ECO:0000259" key="3">
    <source>
        <dbReference type="Pfam" id="PF02230"/>
    </source>
</evidence>
<dbReference type="GO" id="GO:0005737">
    <property type="term" value="C:cytoplasm"/>
    <property type="evidence" value="ECO:0007669"/>
    <property type="project" value="TreeGrafter"/>
</dbReference>
<dbReference type="Proteomes" id="UP001165122">
    <property type="component" value="Unassembled WGS sequence"/>
</dbReference>